<dbReference type="AlphaFoldDB" id="A0A2S0RJZ3"/>
<dbReference type="RefSeq" id="WP_108372634.1">
    <property type="nucleotide sequence ID" value="NZ_CP028811.1"/>
</dbReference>
<organism evidence="1 2">
    <name type="scientific">Flavobacterium magnum</name>
    <dbReference type="NCBI Taxonomy" id="2162713"/>
    <lineage>
        <taxon>Bacteria</taxon>
        <taxon>Pseudomonadati</taxon>
        <taxon>Bacteroidota</taxon>
        <taxon>Flavobacteriia</taxon>
        <taxon>Flavobacteriales</taxon>
        <taxon>Flavobacteriaceae</taxon>
        <taxon>Flavobacterium</taxon>
    </lineage>
</organism>
<dbReference type="Proteomes" id="UP000244193">
    <property type="component" value="Chromosome"/>
</dbReference>
<protein>
    <submittedName>
        <fullName evidence="1">Uncharacterized protein</fullName>
    </submittedName>
</protein>
<dbReference type="KEGG" id="fmg:HYN48_13645"/>
<evidence type="ECO:0000313" key="2">
    <source>
        <dbReference type="Proteomes" id="UP000244193"/>
    </source>
</evidence>
<reference evidence="1 2" key="1">
    <citation type="submission" date="2018-04" db="EMBL/GenBank/DDBJ databases">
        <title>Genome sequencing of Flavobacterium sp. HYN0048.</title>
        <authorList>
            <person name="Yi H."/>
            <person name="Baek C."/>
        </authorList>
    </citation>
    <scope>NUCLEOTIDE SEQUENCE [LARGE SCALE GENOMIC DNA]</scope>
    <source>
        <strain evidence="1 2">HYN0048</strain>
    </source>
</reference>
<name>A0A2S0RJZ3_9FLAO</name>
<keyword evidence="2" id="KW-1185">Reference proteome</keyword>
<accession>A0A2S0RJZ3</accession>
<dbReference type="EMBL" id="CP028811">
    <property type="protein sequence ID" value="AWA31042.1"/>
    <property type="molecule type" value="Genomic_DNA"/>
</dbReference>
<gene>
    <name evidence="1" type="ORF">HYN48_13645</name>
</gene>
<evidence type="ECO:0000313" key="1">
    <source>
        <dbReference type="EMBL" id="AWA31042.1"/>
    </source>
</evidence>
<dbReference type="OrthoDB" id="2083326at2"/>
<proteinExistence type="predicted"/>
<sequence>MKNHLELTVEKIDSLIRDNLFFDFHVFSYDTKKLILAGSENLTYYHTLEIIFEDVFFVSGIFAQLKTDNKSTVFSIPEDQHLLNLTYEIEQGYHLFTLKAEDFKSNFIIAAKSISFNTDTVYYYNRKDLKPNERIAYFISL</sequence>